<feature type="transmembrane region" description="Helical" evidence="3">
    <location>
        <begin position="18"/>
        <end position="38"/>
    </location>
</feature>
<dbReference type="Pfam" id="PF00487">
    <property type="entry name" value="FA_desaturase"/>
    <property type="match status" value="1"/>
</dbReference>
<evidence type="ECO:0000256" key="3">
    <source>
        <dbReference type="SAM" id="Phobius"/>
    </source>
</evidence>
<evidence type="ECO:0000313" key="5">
    <source>
        <dbReference type="EMBL" id="CAA9344148.1"/>
    </source>
</evidence>
<keyword evidence="3" id="KW-0812">Transmembrane</keyword>
<evidence type="ECO:0000256" key="2">
    <source>
        <dbReference type="ARBA" id="ARBA00008749"/>
    </source>
</evidence>
<proteinExistence type="inferred from homology"/>
<reference evidence="5" key="1">
    <citation type="submission" date="2020-02" db="EMBL/GenBank/DDBJ databases">
        <authorList>
            <person name="Meier V. D."/>
        </authorList>
    </citation>
    <scope>NUCLEOTIDE SEQUENCE</scope>
    <source>
        <strain evidence="5">AVDCRST_MAG94</strain>
    </source>
</reference>
<keyword evidence="3" id="KW-0472">Membrane</keyword>
<accession>A0A6J4LX22</accession>
<dbReference type="CDD" id="cd01060">
    <property type="entry name" value="Membrane-FADS-like"/>
    <property type="match status" value="1"/>
</dbReference>
<feature type="transmembrane region" description="Helical" evidence="3">
    <location>
        <begin position="44"/>
        <end position="65"/>
    </location>
</feature>
<gene>
    <name evidence="5" type="ORF">AVDCRST_MAG94-2444</name>
</gene>
<keyword evidence="3" id="KW-1133">Transmembrane helix</keyword>
<sequence length="338" mass="38872">MTTVAIDVNRYLHQKKPLWNTLAIAYTLVGYVGGIALLLLPNGWLNALGVVFLTHSLLCSAYLAHDFMHSAIFESKAWNVAFGNLMLWLNGGCYARFEDLARLHIAHHVNRVDFCRFDLVTFLEAMPAPVRSLLLALEWLYFPALAFLLRLRSIVAPFWDEERKDERWRNTFTLLIRGGLFTLLAIVSPKALLLYFFAYIGMLTVLRFVDAFQHTYEVFPVGSDIPKRDRAHEQANTFSNVVSLRYRWLNLLLLNFGYHNAHHELMKCPWYSLPDLDRDLFKGDEVHYITLPALLGNYHRYRLSRLYSGQGHGVNEQGSPSLETFYGAIEVSFLVLPA</sequence>
<feature type="domain" description="Fatty acid desaturase" evidence="4">
    <location>
        <begin position="43"/>
        <end position="286"/>
    </location>
</feature>
<name>A0A6J4LX22_9CYAN</name>
<evidence type="ECO:0000259" key="4">
    <source>
        <dbReference type="Pfam" id="PF00487"/>
    </source>
</evidence>
<evidence type="ECO:0000256" key="1">
    <source>
        <dbReference type="ARBA" id="ARBA00001954"/>
    </source>
</evidence>
<organism evidence="5">
    <name type="scientific">uncultured Leptolyngbya sp</name>
    <dbReference type="NCBI Taxonomy" id="332963"/>
    <lineage>
        <taxon>Bacteria</taxon>
        <taxon>Bacillati</taxon>
        <taxon>Cyanobacteriota</taxon>
        <taxon>Cyanophyceae</taxon>
        <taxon>Leptolyngbyales</taxon>
        <taxon>Leptolyngbyaceae</taxon>
        <taxon>Leptolyngbya group</taxon>
        <taxon>Leptolyngbya</taxon>
        <taxon>environmental samples</taxon>
    </lineage>
</organism>
<protein>
    <recommendedName>
        <fullName evidence="4">Fatty acid desaturase domain-containing protein</fullName>
    </recommendedName>
</protein>
<comment type="similarity">
    <text evidence="2">Belongs to the fatty acid desaturase type 2 family.</text>
</comment>
<dbReference type="AlphaFoldDB" id="A0A6J4LX22"/>
<dbReference type="GO" id="GO:0006629">
    <property type="term" value="P:lipid metabolic process"/>
    <property type="evidence" value="ECO:0007669"/>
    <property type="project" value="InterPro"/>
</dbReference>
<dbReference type="InterPro" id="IPR005804">
    <property type="entry name" value="FA_desaturase_dom"/>
</dbReference>
<comment type="cofactor">
    <cofactor evidence="1">
        <name>Fe(2+)</name>
        <dbReference type="ChEBI" id="CHEBI:29033"/>
    </cofactor>
</comment>
<dbReference type="EMBL" id="CADCTY010000856">
    <property type="protein sequence ID" value="CAA9344148.1"/>
    <property type="molecule type" value="Genomic_DNA"/>
</dbReference>